<evidence type="ECO:0000313" key="3">
    <source>
        <dbReference type="Proteomes" id="UP000664795"/>
    </source>
</evidence>
<dbReference type="AlphaFoldDB" id="A0A939G4R2"/>
<evidence type="ECO:0000313" key="2">
    <source>
        <dbReference type="EMBL" id="MBO0929763.1"/>
    </source>
</evidence>
<reference evidence="2 3" key="1">
    <citation type="submission" date="2021-03" db="EMBL/GenBank/DDBJ databases">
        <title>Fibrella sp. HMF5036 genome sequencing and assembly.</title>
        <authorList>
            <person name="Kang H."/>
            <person name="Kim H."/>
            <person name="Bae S."/>
            <person name="Joh K."/>
        </authorList>
    </citation>
    <scope>NUCLEOTIDE SEQUENCE [LARGE SCALE GENOMIC DNA]</scope>
    <source>
        <strain evidence="2 3">HMF5036</strain>
    </source>
</reference>
<keyword evidence="3" id="KW-1185">Reference proteome</keyword>
<comment type="caution">
    <text evidence="2">The sequence shown here is derived from an EMBL/GenBank/DDBJ whole genome shotgun (WGS) entry which is preliminary data.</text>
</comment>
<proteinExistence type="predicted"/>
<dbReference type="EMBL" id="JAFMYU010000001">
    <property type="protein sequence ID" value="MBO0929763.1"/>
    <property type="molecule type" value="Genomic_DNA"/>
</dbReference>
<organism evidence="2 3">
    <name type="scientific">Fibrella aquatilis</name>
    <dbReference type="NCBI Taxonomy" id="2817059"/>
    <lineage>
        <taxon>Bacteria</taxon>
        <taxon>Pseudomonadati</taxon>
        <taxon>Bacteroidota</taxon>
        <taxon>Cytophagia</taxon>
        <taxon>Cytophagales</taxon>
        <taxon>Spirosomataceae</taxon>
        <taxon>Fibrella</taxon>
    </lineage>
</organism>
<protein>
    <submittedName>
        <fullName evidence="2">Class D beta-lactamase</fullName>
    </submittedName>
</protein>
<dbReference type="GO" id="GO:0008658">
    <property type="term" value="F:penicillin binding"/>
    <property type="evidence" value="ECO:0007669"/>
    <property type="project" value="InterPro"/>
</dbReference>
<dbReference type="SUPFAM" id="SSF56601">
    <property type="entry name" value="beta-lactamase/transpeptidase-like"/>
    <property type="match status" value="1"/>
</dbReference>
<dbReference type="Proteomes" id="UP000664795">
    <property type="component" value="Unassembled WGS sequence"/>
</dbReference>
<gene>
    <name evidence="2" type="ORF">J2I48_02110</name>
</gene>
<dbReference type="InterPro" id="IPR012338">
    <property type="entry name" value="Beta-lactam/transpept-like"/>
</dbReference>
<name>A0A939G4R2_9BACT</name>
<dbReference type="InterPro" id="IPR001460">
    <property type="entry name" value="PCN-bd_Tpept"/>
</dbReference>
<accession>A0A939G4R2</accession>
<dbReference type="RefSeq" id="WP_207333713.1">
    <property type="nucleotide sequence ID" value="NZ_JAFMYU010000001.1"/>
</dbReference>
<sequence length="266" mass="29739">MARSSLLAQTITERADLQAIFDSLQVKGSFLLYDATEGQCTAYRPDDCRRGTLPGSTFEIVNTLIGLETGNLSGPETVIAWDGIRRPVLDWNRPQTLESAFRGSTVPFYQELTRRIGVTDMRGFLSKLHYGHLVVSRATLDNFWLQGPSAISLFDQVLFLRELLTGCVPFSPDNRAVLRFLMRTEATPAYKLFAKTGWVGFGRDEGLPAPSTYIDYGWYVGYLERADGHQFIFATRLESPAPVPDHWPAARKAVTLGCLRKLGVIK</sequence>
<dbReference type="Gene3D" id="3.40.710.10">
    <property type="entry name" value="DD-peptidase/beta-lactamase superfamily"/>
    <property type="match status" value="1"/>
</dbReference>
<evidence type="ECO:0000259" key="1">
    <source>
        <dbReference type="Pfam" id="PF00905"/>
    </source>
</evidence>
<dbReference type="Pfam" id="PF00905">
    <property type="entry name" value="Transpeptidase"/>
    <property type="match status" value="1"/>
</dbReference>
<feature type="domain" description="Penicillin-binding protein transpeptidase" evidence="1">
    <location>
        <begin position="29"/>
        <end position="241"/>
    </location>
</feature>